<evidence type="ECO:0000256" key="6">
    <source>
        <dbReference type="ARBA" id="ARBA00022694"/>
    </source>
</evidence>
<dbReference type="RefSeq" id="WP_169603616.1">
    <property type="nucleotide sequence ID" value="NZ_CP046565.1"/>
</dbReference>
<keyword evidence="3 12" id="KW-0820">tRNA-binding</keyword>
<evidence type="ECO:0000313" key="17">
    <source>
        <dbReference type="EMBL" id="QJD30343.1"/>
    </source>
</evidence>
<comment type="catalytic activity">
    <reaction evidence="10 12">
        <text>a 5,6-dihydrouridine in tRNA + NADP(+) = a uridine in tRNA + NADPH + H(+)</text>
        <dbReference type="Rhea" id="RHEA:23624"/>
        <dbReference type="Rhea" id="RHEA-COMP:13339"/>
        <dbReference type="Rhea" id="RHEA-COMP:13887"/>
        <dbReference type="ChEBI" id="CHEBI:15378"/>
        <dbReference type="ChEBI" id="CHEBI:57783"/>
        <dbReference type="ChEBI" id="CHEBI:58349"/>
        <dbReference type="ChEBI" id="CHEBI:65315"/>
        <dbReference type="ChEBI" id="CHEBI:74443"/>
    </reaction>
</comment>
<feature type="binding site" evidence="12">
    <location>
        <begin position="200"/>
        <end position="202"/>
    </location>
    <ligand>
        <name>FMN</name>
        <dbReference type="ChEBI" id="CHEBI:58210"/>
    </ligand>
</feature>
<dbReference type="GO" id="GO:0017150">
    <property type="term" value="F:tRNA dihydrouridine synthase activity"/>
    <property type="evidence" value="ECO:0007669"/>
    <property type="project" value="UniProtKB-UniRule"/>
</dbReference>
<evidence type="ECO:0000256" key="11">
    <source>
        <dbReference type="ARBA" id="ARBA00048802"/>
    </source>
</evidence>
<dbReference type="GO" id="GO:0000049">
    <property type="term" value="F:tRNA binding"/>
    <property type="evidence" value="ECO:0007669"/>
    <property type="project" value="UniProtKB-UniRule"/>
</dbReference>
<organism evidence="17 18">
    <name type="scientific">Methylococcus geothermalis</name>
    <dbReference type="NCBI Taxonomy" id="2681310"/>
    <lineage>
        <taxon>Bacteria</taxon>
        <taxon>Pseudomonadati</taxon>
        <taxon>Pseudomonadota</taxon>
        <taxon>Gammaproteobacteria</taxon>
        <taxon>Methylococcales</taxon>
        <taxon>Methylococcaceae</taxon>
        <taxon>Methylococcus</taxon>
    </lineage>
</organism>
<keyword evidence="18" id="KW-1185">Reference proteome</keyword>
<dbReference type="Proteomes" id="UP000503004">
    <property type="component" value="Chromosome"/>
</dbReference>
<keyword evidence="15" id="KW-0547">Nucleotide-binding</keyword>
<evidence type="ECO:0000256" key="15">
    <source>
        <dbReference type="PIRSR" id="PIRSR006621-2"/>
    </source>
</evidence>
<keyword evidence="4 12" id="KW-0285">Flavoprotein</keyword>
<dbReference type="InterPro" id="IPR004652">
    <property type="entry name" value="DusB-like"/>
</dbReference>
<feature type="domain" description="DUS-like FMN-binding" evidence="16">
    <location>
        <begin position="13"/>
        <end position="292"/>
    </location>
</feature>
<protein>
    <recommendedName>
        <fullName evidence="12">tRNA-dihydrouridine synthase B</fullName>
        <ecNumber evidence="12">1.3.1.-</ecNumber>
    </recommendedName>
</protein>
<proteinExistence type="inferred from homology"/>
<comment type="cofactor">
    <cofactor evidence="1 12 13 15">
        <name>FMN</name>
        <dbReference type="ChEBI" id="CHEBI:58210"/>
    </cofactor>
</comment>
<evidence type="ECO:0000259" key="16">
    <source>
        <dbReference type="Pfam" id="PF01207"/>
    </source>
</evidence>
<keyword evidence="7 12" id="KW-0521">NADP</keyword>
<dbReference type="InterPro" id="IPR024036">
    <property type="entry name" value="tRNA-dHydroUridine_Synthase_C"/>
</dbReference>
<dbReference type="Gene3D" id="3.20.20.70">
    <property type="entry name" value="Aldolase class I"/>
    <property type="match status" value="1"/>
</dbReference>
<keyword evidence="9 12" id="KW-0560">Oxidoreductase</keyword>
<evidence type="ECO:0000256" key="5">
    <source>
        <dbReference type="ARBA" id="ARBA00022643"/>
    </source>
</evidence>
<dbReference type="Pfam" id="PF01207">
    <property type="entry name" value="Dus"/>
    <property type="match status" value="1"/>
</dbReference>
<comment type="similarity">
    <text evidence="13">Belongs to the dus family.</text>
</comment>
<evidence type="ECO:0000256" key="1">
    <source>
        <dbReference type="ARBA" id="ARBA00001917"/>
    </source>
</evidence>
<evidence type="ECO:0000256" key="8">
    <source>
        <dbReference type="ARBA" id="ARBA00022884"/>
    </source>
</evidence>
<dbReference type="SUPFAM" id="SSF51395">
    <property type="entry name" value="FMN-linked oxidoreductases"/>
    <property type="match status" value="1"/>
</dbReference>
<feature type="binding site" evidence="12 15">
    <location>
        <begin position="224"/>
        <end position="225"/>
    </location>
    <ligand>
        <name>FMN</name>
        <dbReference type="ChEBI" id="CHEBI:58210"/>
    </ligand>
</feature>
<dbReference type="AlphaFoldDB" id="A0A858Q947"/>
<dbReference type="GO" id="GO:0010181">
    <property type="term" value="F:FMN binding"/>
    <property type="evidence" value="ECO:0007669"/>
    <property type="project" value="UniProtKB-UniRule"/>
</dbReference>
<dbReference type="EMBL" id="CP046565">
    <property type="protein sequence ID" value="QJD30343.1"/>
    <property type="molecule type" value="Genomic_DNA"/>
</dbReference>
<dbReference type="EC" id="1.3.1.-" evidence="12"/>
<evidence type="ECO:0000256" key="13">
    <source>
        <dbReference type="PIRNR" id="PIRNR006621"/>
    </source>
</evidence>
<comment type="catalytic activity">
    <reaction evidence="11 12">
        <text>a 5,6-dihydrouridine in tRNA + NAD(+) = a uridine in tRNA + NADH + H(+)</text>
        <dbReference type="Rhea" id="RHEA:54452"/>
        <dbReference type="Rhea" id="RHEA-COMP:13339"/>
        <dbReference type="Rhea" id="RHEA-COMP:13887"/>
        <dbReference type="ChEBI" id="CHEBI:15378"/>
        <dbReference type="ChEBI" id="CHEBI:57540"/>
        <dbReference type="ChEBI" id="CHEBI:57945"/>
        <dbReference type="ChEBI" id="CHEBI:65315"/>
        <dbReference type="ChEBI" id="CHEBI:74443"/>
    </reaction>
</comment>
<evidence type="ECO:0000256" key="12">
    <source>
        <dbReference type="HAMAP-Rule" id="MF_02042"/>
    </source>
</evidence>
<evidence type="ECO:0000256" key="4">
    <source>
        <dbReference type="ARBA" id="ARBA00022630"/>
    </source>
</evidence>
<dbReference type="InterPro" id="IPR018517">
    <property type="entry name" value="tRNA_hU_synthase_CS"/>
</dbReference>
<dbReference type="Gene3D" id="1.10.1200.80">
    <property type="entry name" value="Putative flavin oxidoreducatase, domain 2"/>
    <property type="match status" value="1"/>
</dbReference>
<feature type="binding site" evidence="15">
    <location>
        <position position="169"/>
    </location>
    <ligand>
        <name>FMN</name>
        <dbReference type="ChEBI" id="CHEBI:58210"/>
    </ligand>
</feature>
<dbReference type="InterPro" id="IPR013785">
    <property type="entry name" value="Aldolase_TIM"/>
</dbReference>
<dbReference type="PIRSF" id="PIRSF006621">
    <property type="entry name" value="Dus"/>
    <property type="match status" value="1"/>
</dbReference>
<dbReference type="KEGG" id="metu:GNH96_10400"/>
<evidence type="ECO:0000313" key="18">
    <source>
        <dbReference type="Proteomes" id="UP000503004"/>
    </source>
</evidence>
<keyword evidence="8 12" id="KW-0694">RNA-binding</keyword>
<name>A0A858Q947_9GAMM</name>
<dbReference type="CDD" id="cd02801">
    <property type="entry name" value="DUS_like_FMN"/>
    <property type="match status" value="1"/>
</dbReference>
<feature type="binding site" evidence="12 15">
    <location>
        <position position="139"/>
    </location>
    <ligand>
        <name>FMN</name>
        <dbReference type="ChEBI" id="CHEBI:58210"/>
    </ligand>
</feature>
<gene>
    <name evidence="12 17" type="primary">dusB</name>
    <name evidence="17" type="ORF">GNH96_10400</name>
</gene>
<evidence type="ECO:0000256" key="2">
    <source>
        <dbReference type="ARBA" id="ARBA00002790"/>
    </source>
</evidence>
<evidence type="ECO:0000256" key="7">
    <source>
        <dbReference type="ARBA" id="ARBA00022857"/>
    </source>
</evidence>
<evidence type="ECO:0000256" key="3">
    <source>
        <dbReference type="ARBA" id="ARBA00022555"/>
    </source>
</evidence>
<reference evidence="18" key="1">
    <citation type="submission" date="2019-12" db="EMBL/GenBank/DDBJ databases">
        <authorList>
            <person name="Awala S.I."/>
            <person name="Rhee S.K."/>
        </authorList>
    </citation>
    <scope>NUCLEOTIDE SEQUENCE [LARGE SCALE GENOMIC DNA]</scope>
    <source>
        <strain evidence="18">IM1</strain>
    </source>
</reference>
<dbReference type="GO" id="GO:0050660">
    <property type="term" value="F:flavin adenine dinucleotide binding"/>
    <property type="evidence" value="ECO:0007669"/>
    <property type="project" value="InterPro"/>
</dbReference>
<dbReference type="PANTHER" id="PTHR45846">
    <property type="entry name" value="TRNA-DIHYDROURIDINE(47) SYNTHASE [NAD(P)(+)]-LIKE"/>
    <property type="match status" value="1"/>
</dbReference>
<keyword evidence="6 12" id="KW-0819">tRNA processing</keyword>
<dbReference type="PROSITE" id="PS01136">
    <property type="entry name" value="UPF0034"/>
    <property type="match status" value="1"/>
</dbReference>
<feature type="active site" description="Proton donor" evidence="12 14">
    <location>
        <position position="100"/>
    </location>
</feature>
<dbReference type="PANTHER" id="PTHR45846:SF1">
    <property type="entry name" value="TRNA-DIHYDROURIDINE(47) SYNTHASE [NAD(P)(+)]-LIKE"/>
    <property type="match status" value="1"/>
</dbReference>
<dbReference type="NCBIfam" id="TIGR00737">
    <property type="entry name" value="nifR3_yhdG"/>
    <property type="match status" value="1"/>
</dbReference>
<feature type="binding site" evidence="12 15">
    <location>
        <position position="70"/>
    </location>
    <ligand>
        <name>FMN</name>
        <dbReference type="ChEBI" id="CHEBI:58210"/>
    </ligand>
</feature>
<accession>A0A858Q947</accession>
<dbReference type="InterPro" id="IPR035587">
    <property type="entry name" value="DUS-like_FMN-bd"/>
</dbReference>
<dbReference type="HAMAP" id="MF_02042">
    <property type="entry name" value="DusB_subfam"/>
    <property type="match status" value="1"/>
</dbReference>
<sequence>MQIGPHTLSSPVILAPMAGVTDLPFRSLCRRFGAGLAVSEMMAASPALRSTRKSLLRQDHRGEPGPVSVQVVGADPKDMAEAARRNADLGADIIDINMGCPAKKVCNVAAGSALLRDEKRVASILEAVVQAVPIPVTLKIRTGWDPSSRNAVTIGKIAESAGIQALTVHGRTRACGFAGAAEYSTIAHVKNVIGIPVIANGDIDSPGKAEAVLRATGADAVMIGRGAWGQPWLLREIAAGLKDGLPPSPPTLDEIRRTVLGHLEALYSFYGELQGVRIARKHIGWYAARMPGLDAQPVRGIFSLDNARQQLSAVDALLKFQFEKTAA</sequence>
<evidence type="ECO:0000256" key="10">
    <source>
        <dbReference type="ARBA" id="ARBA00048205"/>
    </source>
</evidence>
<evidence type="ECO:0000256" key="14">
    <source>
        <dbReference type="PIRSR" id="PIRSR006621-1"/>
    </source>
</evidence>
<comment type="function">
    <text evidence="2 12 13">Catalyzes the synthesis of 5,6-dihydrouridine (D), a modified base found in the D-loop of most tRNAs, via the reduction of the C5-C6 double bond in target uridines.</text>
</comment>
<comment type="similarity">
    <text evidence="12">Belongs to the Dus family. DusB subfamily.</text>
</comment>
<dbReference type="InterPro" id="IPR032887">
    <property type="entry name" value="DusB"/>
</dbReference>
<evidence type="ECO:0000256" key="9">
    <source>
        <dbReference type="ARBA" id="ARBA00023002"/>
    </source>
</evidence>
<feature type="binding site" evidence="12 15">
    <location>
        <begin position="16"/>
        <end position="18"/>
    </location>
    <ligand>
        <name>FMN</name>
        <dbReference type="ChEBI" id="CHEBI:58210"/>
    </ligand>
</feature>
<dbReference type="InterPro" id="IPR001269">
    <property type="entry name" value="DUS_fam"/>
</dbReference>
<keyword evidence="5 12" id="KW-0288">FMN</keyword>